<keyword evidence="1" id="KW-0378">Hydrolase</keyword>
<keyword evidence="2" id="KW-1185">Reference proteome</keyword>
<dbReference type="Proteomes" id="UP000552709">
    <property type="component" value="Unassembled WGS sequence"/>
</dbReference>
<dbReference type="PIRSF" id="PIRSF030802">
    <property type="entry name" value="UCP030802"/>
    <property type="match status" value="1"/>
</dbReference>
<dbReference type="InterPro" id="IPR006379">
    <property type="entry name" value="HAD-SF_hydro_IIB"/>
</dbReference>
<dbReference type="SUPFAM" id="SSF56784">
    <property type="entry name" value="HAD-like"/>
    <property type="match status" value="1"/>
</dbReference>
<dbReference type="RefSeq" id="WP_229789601.1">
    <property type="nucleotide sequence ID" value="NZ_JACHFL010000001.1"/>
</dbReference>
<dbReference type="NCBIfam" id="TIGR01484">
    <property type="entry name" value="HAD-SF-IIB"/>
    <property type="match status" value="1"/>
</dbReference>
<dbReference type="GO" id="GO:0016791">
    <property type="term" value="F:phosphatase activity"/>
    <property type="evidence" value="ECO:0007669"/>
    <property type="project" value="UniProtKB-ARBA"/>
</dbReference>
<dbReference type="InterPro" id="IPR036412">
    <property type="entry name" value="HAD-like_sf"/>
</dbReference>
<dbReference type="Gene3D" id="3.40.50.1000">
    <property type="entry name" value="HAD superfamily/HAD-like"/>
    <property type="match status" value="1"/>
</dbReference>
<dbReference type="InterPro" id="IPR024197">
    <property type="entry name" value="TPP-like"/>
</dbReference>
<reference evidence="1 2" key="1">
    <citation type="submission" date="2020-08" db="EMBL/GenBank/DDBJ databases">
        <title>Genomic Encyclopedia of Type Strains, Phase IV (KMG-IV): sequencing the most valuable type-strain genomes for metagenomic binning, comparative biology and taxonomic classification.</title>
        <authorList>
            <person name="Goeker M."/>
        </authorList>
    </citation>
    <scope>NUCLEOTIDE SEQUENCE [LARGE SCALE GENOMIC DNA]</scope>
    <source>
        <strain evidence="1 2">DSM 27939</strain>
    </source>
</reference>
<comment type="caution">
    <text evidence="1">The sequence shown here is derived from an EMBL/GenBank/DDBJ whole genome shotgun (WGS) entry which is preliminary data.</text>
</comment>
<name>A0A7W8JTD1_9DEIO</name>
<evidence type="ECO:0000313" key="1">
    <source>
        <dbReference type="EMBL" id="MBB5361436.1"/>
    </source>
</evidence>
<dbReference type="EMBL" id="JACHFL010000001">
    <property type="protein sequence ID" value="MBB5361436.1"/>
    <property type="molecule type" value="Genomic_DNA"/>
</dbReference>
<sequence length="251" mass="27157">MIVAFSDLDDTLFQTRRKLPLGMDGLTPATLGRDGQPHSFCTPAQSALLAHFASSGVTLIPVTGRDQAAMARVTLPFTSWRILDHGLTLLRPDGGVDLDWRTYVLTQLEPLQDALADCTAAVTGLAAEHGCRLTRHTAHGTHFMTVFKHPDADATQLEQMQLALEKHVERTYDSGLHVIANANNVSVLPRGLGKSEAVRHLRETQFPHATLTLALGDSLSDLGFMNACDLAITPPGGQLLRTVTAAKLPQR</sequence>
<dbReference type="AlphaFoldDB" id="A0A7W8JTD1"/>
<evidence type="ECO:0000313" key="2">
    <source>
        <dbReference type="Proteomes" id="UP000552709"/>
    </source>
</evidence>
<gene>
    <name evidence="1" type="ORF">HNQ08_000507</name>
</gene>
<organism evidence="1 2">
    <name type="scientific">Deinococcus humi</name>
    <dbReference type="NCBI Taxonomy" id="662880"/>
    <lineage>
        <taxon>Bacteria</taxon>
        <taxon>Thermotogati</taxon>
        <taxon>Deinococcota</taxon>
        <taxon>Deinococci</taxon>
        <taxon>Deinococcales</taxon>
        <taxon>Deinococcaceae</taxon>
        <taxon>Deinococcus</taxon>
    </lineage>
</organism>
<accession>A0A7W8JTD1</accession>
<dbReference type="InterPro" id="IPR023214">
    <property type="entry name" value="HAD_sf"/>
</dbReference>
<dbReference type="Gene3D" id="3.90.1070.10">
    <property type="match status" value="1"/>
</dbReference>
<proteinExistence type="predicted"/>
<protein>
    <submittedName>
        <fullName evidence="1">HAD superfamily hydrolase (TIGR01484 family)</fullName>
    </submittedName>
</protein>